<dbReference type="GO" id="GO:0043176">
    <property type="term" value="F:amine binding"/>
    <property type="evidence" value="ECO:0007669"/>
    <property type="project" value="InterPro"/>
</dbReference>
<dbReference type="GO" id="GO:0030682">
    <property type="term" value="P:symbiont-mediated perturbation of host defenses"/>
    <property type="evidence" value="ECO:0007669"/>
    <property type="project" value="InterPro"/>
</dbReference>
<comment type="caution">
    <text evidence="1">The sequence shown here is derived from an EMBL/GenBank/DDBJ whole genome shotgun (WGS) entry which is preliminary data.</text>
</comment>
<evidence type="ECO:0000313" key="2">
    <source>
        <dbReference type="Proteomes" id="UP001321473"/>
    </source>
</evidence>
<sequence length="164" mass="19110">MDMAFSISNGFWLHTQNFKRSQTSGRKCTYFHIQGINKDGMNYTSYYTFMDGSIGNMPYFGKFYKTPAVAREEREKNNALNVEETRETWHPRDFRVIYSDYSSCIILRVFKFHHGYACMVLVKEELVTTTMPLNCSLVYHNACNKPGISELIYENTCDKSALIK</sequence>
<organism evidence="1 2">
    <name type="scientific">Amblyomma americanum</name>
    <name type="common">Lone star tick</name>
    <dbReference type="NCBI Taxonomy" id="6943"/>
    <lineage>
        <taxon>Eukaryota</taxon>
        <taxon>Metazoa</taxon>
        <taxon>Ecdysozoa</taxon>
        <taxon>Arthropoda</taxon>
        <taxon>Chelicerata</taxon>
        <taxon>Arachnida</taxon>
        <taxon>Acari</taxon>
        <taxon>Parasitiformes</taxon>
        <taxon>Ixodida</taxon>
        <taxon>Ixodoidea</taxon>
        <taxon>Ixodidae</taxon>
        <taxon>Amblyomminae</taxon>
        <taxon>Amblyomma</taxon>
    </lineage>
</organism>
<dbReference type="AlphaFoldDB" id="A0AAQ4EN74"/>
<protein>
    <submittedName>
        <fullName evidence="1">Uncharacterized protein</fullName>
    </submittedName>
</protein>
<accession>A0AAQ4EN74</accession>
<dbReference type="Gene3D" id="2.40.128.20">
    <property type="match status" value="1"/>
</dbReference>
<evidence type="ECO:0000313" key="1">
    <source>
        <dbReference type="EMBL" id="KAK8775903.1"/>
    </source>
</evidence>
<proteinExistence type="predicted"/>
<dbReference type="SUPFAM" id="SSF50814">
    <property type="entry name" value="Lipocalins"/>
    <property type="match status" value="1"/>
</dbReference>
<dbReference type="Pfam" id="PF02098">
    <property type="entry name" value="His_binding"/>
    <property type="match status" value="1"/>
</dbReference>
<keyword evidence="2" id="KW-1185">Reference proteome</keyword>
<reference evidence="1 2" key="1">
    <citation type="journal article" date="2023" name="Arcadia Sci">
        <title>De novo assembly of a long-read Amblyomma americanum tick genome.</title>
        <authorList>
            <person name="Chou S."/>
            <person name="Poskanzer K.E."/>
            <person name="Rollins M."/>
            <person name="Thuy-Boun P.S."/>
        </authorList>
    </citation>
    <scope>NUCLEOTIDE SEQUENCE [LARGE SCALE GENOMIC DNA]</scope>
    <source>
        <strain evidence="1">F_SG_1</strain>
        <tissue evidence="1">Salivary glands</tissue>
    </source>
</reference>
<gene>
    <name evidence="1" type="ORF">V5799_030752</name>
</gene>
<dbReference type="EMBL" id="JARKHS020013564">
    <property type="protein sequence ID" value="KAK8775903.1"/>
    <property type="molecule type" value="Genomic_DNA"/>
</dbReference>
<dbReference type="InterPro" id="IPR002970">
    <property type="entry name" value="Tick_his-bd"/>
</dbReference>
<dbReference type="InterPro" id="IPR012674">
    <property type="entry name" value="Calycin"/>
</dbReference>
<name>A0AAQ4EN74_AMBAM</name>
<dbReference type="Proteomes" id="UP001321473">
    <property type="component" value="Unassembled WGS sequence"/>
</dbReference>